<evidence type="ECO:0000313" key="2">
    <source>
        <dbReference type="EMBL" id="KAK7542832.1"/>
    </source>
</evidence>
<dbReference type="PANTHER" id="PTHR33840:SF2">
    <property type="entry name" value="TLE1 PHOSPHOLIPASE DOMAIN-CONTAINING PROTEIN"/>
    <property type="match status" value="1"/>
</dbReference>
<reference evidence="2 3" key="1">
    <citation type="submission" date="2024-04" db="EMBL/GenBank/DDBJ databases">
        <title>Phyllosticta paracitricarpa is synonymous to the EU quarantine fungus P. citricarpa based on phylogenomic analyses.</title>
        <authorList>
            <consortium name="Lawrence Berkeley National Laboratory"/>
            <person name="Van ingen-buijs V.A."/>
            <person name="Van westerhoven A.C."/>
            <person name="Haridas S."/>
            <person name="Skiadas P."/>
            <person name="Martin F."/>
            <person name="Groenewald J.Z."/>
            <person name="Crous P.W."/>
            <person name="Seidl M.F."/>
        </authorList>
    </citation>
    <scope>NUCLEOTIDE SEQUENCE [LARGE SCALE GENOMIC DNA]</scope>
    <source>
        <strain evidence="2 3">CPC 17464</strain>
    </source>
</reference>
<name>A0ABR1M5G1_9PEZI</name>
<evidence type="ECO:0000313" key="3">
    <source>
        <dbReference type="Proteomes" id="UP001360953"/>
    </source>
</evidence>
<dbReference type="SUPFAM" id="SSF53474">
    <property type="entry name" value="alpha/beta-Hydrolases"/>
    <property type="match status" value="1"/>
</dbReference>
<gene>
    <name evidence="2" type="ORF">J3D65DRAFT_600531</name>
</gene>
<evidence type="ECO:0000259" key="1">
    <source>
        <dbReference type="Pfam" id="PF09994"/>
    </source>
</evidence>
<feature type="domain" description="T6SS Phospholipase effector Tle1-like catalytic" evidence="1">
    <location>
        <begin position="10"/>
        <end position="284"/>
    </location>
</feature>
<dbReference type="EMBL" id="JBBPEH010000002">
    <property type="protein sequence ID" value="KAK7542832.1"/>
    <property type="molecule type" value="Genomic_DNA"/>
</dbReference>
<dbReference type="PANTHER" id="PTHR33840">
    <property type="match status" value="1"/>
</dbReference>
<keyword evidence="3" id="KW-1185">Reference proteome</keyword>
<sequence>MASGTGTGPRRMVLCLDGTGCHFRGTEKDTNIVKLYQCLDRSAPGQFDYYQPGIGTYIKGQTRSKRFWPVVKSAIVNAVDRAFGTSFEDHVLAGYTFIMRQYMPGDQIYIFGFSRGAYTARFLAEMIHEAGLLSTGNDELVPFAWDTFSNFQTSRGNVPQTEKDEAARQYMEKFKLTFCRPHVGVHFLGLFDCVNSVGQFEIPLNRRSYRYIATPAAKHIRHAVSIHERRLKFKPALFLLNDENVDLKEVWFAGNHGDVGGGWSLEKGQKHLLSDIPLSWMMQEVSRLPESTSTLSLQSSLTAGIAEAEHVFLNKVLDATAFEARQRTHRPHDKLKVGHGVGTLSVAFWWLIECLPIFTRLELENGKWVPRHCPPNMGARRDIPLDAEIHPSVAEMVKAGILQGSLIPVKGGDNPNLSSVPSVRKLS</sequence>
<comment type="caution">
    <text evidence="2">The sequence shown here is derived from an EMBL/GenBank/DDBJ whole genome shotgun (WGS) entry which is preliminary data.</text>
</comment>
<dbReference type="Proteomes" id="UP001360953">
    <property type="component" value="Unassembled WGS sequence"/>
</dbReference>
<dbReference type="InterPro" id="IPR029058">
    <property type="entry name" value="AB_hydrolase_fold"/>
</dbReference>
<proteinExistence type="predicted"/>
<dbReference type="Pfam" id="PF09994">
    <property type="entry name" value="T6SS_Tle1-like_cat"/>
    <property type="match status" value="1"/>
</dbReference>
<accession>A0ABR1M5G1</accession>
<organism evidence="2 3">
    <name type="scientific">Phyllosticta citribraziliensis</name>
    <dbReference type="NCBI Taxonomy" id="989973"/>
    <lineage>
        <taxon>Eukaryota</taxon>
        <taxon>Fungi</taxon>
        <taxon>Dikarya</taxon>
        <taxon>Ascomycota</taxon>
        <taxon>Pezizomycotina</taxon>
        <taxon>Dothideomycetes</taxon>
        <taxon>Dothideomycetes incertae sedis</taxon>
        <taxon>Botryosphaeriales</taxon>
        <taxon>Phyllostictaceae</taxon>
        <taxon>Phyllosticta</taxon>
    </lineage>
</organism>
<dbReference type="InterPro" id="IPR018712">
    <property type="entry name" value="Tle1-like_cat"/>
</dbReference>
<dbReference type="RefSeq" id="XP_066659125.1">
    <property type="nucleotide sequence ID" value="XM_066797976.1"/>
</dbReference>
<dbReference type="GeneID" id="92030882"/>
<protein>
    <recommendedName>
        <fullName evidence="1">T6SS Phospholipase effector Tle1-like catalytic domain-containing protein</fullName>
    </recommendedName>
</protein>